<dbReference type="EMBL" id="CM042886">
    <property type="protein sequence ID" value="KAI4340687.1"/>
    <property type="molecule type" value="Genomic_DNA"/>
</dbReference>
<protein>
    <submittedName>
        <fullName evidence="1">Uncharacterized protein</fullName>
    </submittedName>
</protein>
<sequence>MDGQGLGKKERVVEAAPDWKEPVQGSSGEDHSPCLPAHSVGASGSLTRQSSMSKGACLCAPTTHAGSFRCRLHRTPSLQRTKSIEASRMVPADSSSKTDPDAADPDTGASVIKFTDCD</sequence>
<name>A0ACB9NWJ3_9MYRT</name>
<keyword evidence="2" id="KW-1185">Reference proteome</keyword>
<dbReference type="Proteomes" id="UP001057402">
    <property type="component" value="Chromosome 7"/>
</dbReference>
<organism evidence="1 2">
    <name type="scientific">Melastoma candidum</name>
    <dbReference type="NCBI Taxonomy" id="119954"/>
    <lineage>
        <taxon>Eukaryota</taxon>
        <taxon>Viridiplantae</taxon>
        <taxon>Streptophyta</taxon>
        <taxon>Embryophyta</taxon>
        <taxon>Tracheophyta</taxon>
        <taxon>Spermatophyta</taxon>
        <taxon>Magnoliopsida</taxon>
        <taxon>eudicotyledons</taxon>
        <taxon>Gunneridae</taxon>
        <taxon>Pentapetalae</taxon>
        <taxon>rosids</taxon>
        <taxon>malvids</taxon>
        <taxon>Myrtales</taxon>
        <taxon>Melastomataceae</taxon>
        <taxon>Melastomatoideae</taxon>
        <taxon>Melastomateae</taxon>
        <taxon>Melastoma</taxon>
    </lineage>
</organism>
<evidence type="ECO:0000313" key="1">
    <source>
        <dbReference type="EMBL" id="KAI4340687.1"/>
    </source>
</evidence>
<gene>
    <name evidence="1" type="ORF">MLD38_025497</name>
</gene>
<comment type="caution">
    <text evidence="1">The sequence shown here is derived from an EMBL/GenBank/DDBJ whole genome shotgun (WGS) entry which is preliminary data.</text>
</comment>
<evidence type="ECO:0000313" key="2">
    <source>
        <dbReference type="Proteomes" id="UP001057402"/>
    </source>
</evidence>
<reference evidence="2" key="1">
    <citation type="journal article" date="2023" name="Front. Plant Sci.">
        <title>Chromosomal-level genome assembly of Melastoma candidum provides insights into trichome evolution.</title>
        <authorList>
            <person name="Zhong Y."/>
            <person name="Wu W."/>
            <person name="Sun C."/>
            <person name="Zou P."/>
            <person name="Liu Y."/>
            <person name="Dai S."/>
            <person name="Zhou R."/>
        </authorList>
    </citation>
    <scope>NUCLEOTIDE SEQUENCE [LARGE SCALE GENOMIC DNA]</scope>
</reference>
<accession>A0ACB9NWJ3</accession>
<proteinExistence type="predicted"/>